<keyword evidence="3" id="KW-0413">Isomerase</keyword>
<evidence type="ECO:0000313" key="4">
    <source>
        <dbReference type="Proteomes" id="UP000766698"/>
    </source>
</evidence>
<feature type="compositionally biased region" description="Low complexity" evidence="1">
    <location>
        <begin position="16"/>
        <end position="29"/>
    </location>
</feature>
<feature type="region of interest" description="Disordered" evidence="1">
    <location>
        <begin position="82"/>
        <end position="155"/>
    </location>
</feature>
<accession>A0ABR6EEP6</accession>
<keyword evidence="4" id="KW-1185">Reference proteome</keyword>
<comment type="caution">
    <text evidence="3">The sequence shown here is derived from an EMBL/GenBank/DDBJ whole genome shotgun (WGS) entry which is preliminary data.</text>
</comment>
<dbReference type="SMART" id="SM00830">
    <property type="entry name" value="CM_2"/>
    <property type="match status" value="1"/>
</dbReference>
<dbReference type="InterPro" id="IPR036979">
    <property type="entry name" value="CM_dom_sf"/>
</dbReference>
<dbReference type="Pfam" id="PF01817">
    <property type="entry name" value="CM_2"/>
    <property type="match status" value="1"/>
</dbReference>
<reference evidence="4" key="1">
    <citation type="journal article" date="2020" name="Syst. Appl. Microbiol.">
        <title>Streptomyces alkaliterrae sp. nov., isolated from an alkaline soil, and emended descriptions of Streptomyces alkaliphilus, Streptomyces calidiresistens and Streptomyces durbertensis.</title>
        <authorList>
            <person name="Swiecimska M."/>
            <person name="Golinska P."/>
            <person name="Nouioui I."/>
            <person name="Wypij M."/>
            <person name="Rai M."/>
            <person name="Sangal V."/>
            <person name="Goodfellow M."/>
        </authorList>
    </citation>
    <scope>NUCLEOTIDE SEQUENCE [LARGE SCALE GENOMIC DNA]</scope>
    <source>
        <strain evidence="4">DSM 104538</strain>
    </source>
</reference>
<dbReference type="Gene3D" id="1.20.59.10">
    <property type="entry name" value="Chorismate mutase"/>
    <property type="match status" value="1"/>
</dbReference>
<sequence length="232" mass="24705">MLPFGGSSGRVPPSLPATAGSPAGTAGRACPTDARHRWCRRPHGTGAGHTVRHACVHGLLVYLWHRPVRLPWVVSRCLNNRHHTPPPPPRADPRPGAAVSRRGPDGRRAAPTAPARSDPVNTTSTATTPSAATTPSTDAVEPSPAAAGAAPDPERVIGEARGRIDELDARIIRLVRERMEVSSRIQHARIAAGGRRVHLSREMEVLSRFRAELGGPGTTLAMTLLELSRGRV</sequence>
<dbReference type="GO" id="GO:0004106">
    <property type="term" value="F:chorismate mutase activity"/>
    <property type="evidence" value="ECO:0007669"/>
    <property type="project" value="UniProtKB-EC"/>
</dbReference>
<dbReference type="SUPFAM" id="SSF48600">
    <property type="entry name" value="Chorismate mutase II"/>
    <property type="match status" value="1"/>
</dbReference>
<name>A0ABR6EEP6_9ACTN</name>
<dbReference type="Proteomes" id="UP000766698">
    <property type="component" value="Unassembled WGS sequence"/>
</dbReference>
<dbReference type="EC" id="5.4.99.5" evidence="3"/>
<organism evidence="3 4">
    <name type="scientific">Streptomyces durbertensis</name>
    <dbReference type="NCBI Taxonomy" id="2448886"/>
    <lineage>
        <taxon>Bacteria</taxon>
        <taxon>Bacillati</taxon>
        <taxon>Actinomycetota</taxon>
        <taxon>Actinomycetes</taxon>
        <taxon>Kitasatosporales</taxon>
        <taxon>Streptomycetaceae</taxon>
        <taxon>Streptomyces</taxon>
    </lineage>
</organism>
<dbReference type="NCBIfam" id="TIGR01808">
    <property type="entry name" value="CM_M_hiGC-arch"/>
    <property type="match status" value="1"/>
</dbReference>
<evidence type="ECO:0000259" key="2">
    <source>
        <dbReference type="PROSITE" id="PS51168"/>
    </source>
</evidence>
<feature type="domain" description="Chorismate mutase" evidence="2">
    <location>
        <begin position="151"/>
        <end position="232"/>
    </location>
</feature>
<dbReference type="InterPro" id="IPR036263">
    <property type="entry name" value="Chorismate_II_sf"/>
</dbReference>
<feature type="region of interest" description="Disordered" evidence="1">
    <location>
        <begin position="1"/>
        <end position="30"/>
    </location>
</feature>
<evidence type="ECO:0000313" key="3">
    <source>
        <dbReference type="EMBL" id="MBB1243814.1"/>
    </source>
</evidence>
<proteinExistence type="predicted"/>
<feature type="compositionally biased region" description="Low complexity" evidence="1">
    <location>
        <begin position="122"/>
        <end position="151"/>
    </location>
</feature>
<dbReference type="NCBIfam" id="NF005894">
    <property type="entry name" value="PRK07857.1"/>
    <property type="match status" value="1"/>
</dbReference>
<dbReference type="InterPro" id="IPR002701">
    <property type="entry name" value="CM_II_prokaryot"/>
</dbReference>
<protein>
    <submittedName>
        <fullName evidence="3">Chorismate mutase</fullName>
        <ecNumber evidence="3">5.4.99.5</ecNumber>
    </submittedName>
</protein>
<evidence type="ECO:0000256" key="1">
    <source>
        <dbReference type="SAM" id="MobiDB-lite"/>
    </source>
</evidence>
<dbReference type="InterPro" id="IPR010958">
    <property type="entry name" value="Chorismate_mutase_highGC-bac"/>
</dbReference>
<gene>
    <name evidence="3" type="ORF">GL263_09615</name>
</gene>
<dbReference type="EMBL" id="WMLF01000101">
    <property type="protein sequence ID" value="MBB1243814.1"/>
    <property type="molecule type" value="Genomic_DNA"/>
</dbReference>
<dbReference type="PROSITE" id="PS51168">
    <property type="entry name" value="CHORISMATE_MUT_2"/>
    <property type="match status" value="1"/>
</dbReference>